<evidence type="ECO:0000313" key="2">
    <source>
        <dbReference type="EMBL" id="RFU41550.1"/>
    </source>
</evidence>
<dbReference type="Gene3D" id="1.10.1660.10">
    <property type="match status" value="1"/>
</dbReference>
<dbReference type="Pfam" id="PF12728">
    <property type="entry name" value="HTH_17"/>
    <property type="match status" value="1"/>
</dbReference>
<dbReference type="AlphaFoldDB" id="A0A372JNK5"/>
<dbReference type="Proteomes" id="UP000261811">
    <property type="component" value="Unassembled WGS sequence"/>
</dbReference>
<accession>A0A372JNK5</accession>
<dbReference type="SUPFAM" id="SSF46955">
    <property type="entry name" value="Putative DNA-binding domain"/>
    <property type="match status" value="1"/>
</dbReference>
<dbReference type="InterPro" id="IPR041657">
    <property type="entry name" value="HTH_17"/>
</dbReference>
<keyword evidence="3" id="KW-1185">Reference proteome</keyword>
<protein>
    <submittedName>
        <fullName evidence="2">Helix-turn-helix domain-containing protein</fullName>
    </submittedName>
</protein>
<organism evidence="2 3">
    <name type="scientific">Actinomadura logoneensis</name>
    <dbReference type="NCBI Taxonomy" id="2293572"/>
    <lineage>
        <taxon>Bacteria</taxon>
        <taxon>Bacillati</taxon>
        <taxon>Actinomycetota</taxon>
        <taxon>Actinomycetes</taxon>
        <taxon>Streptosporangiales</taxon>
        <taxon>Thermomonosporaceae</taxon>
        <taxon>Actinomadura</taxon>
    </lineage>
</organism>
<dbReference type="NCBIfam" id="NF033787">
    <property type="entry name" value="HTH_BldC"/>
    <property type="match status" value="1"/>
</dbReference>
<dbReference type="InterPro" id="IPR048048">
    <property type="entry name" value="BldC-like"/>
</dbReference>
<dbReference type="CDD" id="cd04762">
    <property type="entry name" value="HTH_MerR-trunc"/>
    <property type="match status" value="1"/>
</dbReference>
<dbReference type="NCBIfam" id="TIGR01764">
    <property type="entry name" value="excise"/>
    <property type="match status" value="1"/>
</dbReference>
<reference evidence="2 3" key="1">
    <citation type="submission" date="2018-08" db="EMBL/GenBank/DDBJ databases">
        <title>Actinomadura jelena sp. nov., a novel Actinomycete isolated from soil in Chad.</title>
        <authorList>
            <person name="Shi L."/>
        </authorList>
    </citation>
    <scope>NUCLEOTIDE SEQUENCE [LARGE SCALE GENOMIC DNA]</scope>
    <source>
        <strain evidence="2 3">NEAU-G17</strain>
    </source>
</reference>
<name>A0A372JNK5_9ACTN</name>
<dbReference type="OrthoDB" id="3393149at2"/>
<evidence type="ECO:0000313" key="3">
    <source>
        <dbReference type="Proteomes" id="UP000261811"/>
    </source>
</evidence>
<dbReference type="GO" id="GO:0003677">
    <property type="term" value="F:DNA binding"/>
    <property type="evidence" value="ECO:0007669"/>
    <property type="project" value="InterPro"/>
</dbReference>
<feature type="domain" description="Helix-turn-helix" evidence="1">
    <location>
        <begin position="1"/>
        <end position="48"/>
    </location>
</feature>
<evidence type="ECO:0000259" key="1">
    <source>
        <dbReference type="Pfam" id="PF12728"/>
    </source>
</evidence>
<dbReference type="InterPro" id="IPR009061">
    <property type="entry name" value="DNA-bd_dom_put_sf"/>
</dbReference>
<sequence>MTPSEVARVFRVEPKTVSRWAAAGRLKSVRTPGGQHRFRESDVLALMAPGLVPGLVPGLLSSHNEGSPEDRARQAAAIDILDDLLNAGDLLVGAASETGGDR</sequence>
<proteinExistence type="predicted"/>
<dbReference type="InterPro" id="IPR010093">
    <property type="entry name" value="SinI_DNA-bd"/>
</dbReference>
<gene>
    <name evidence="2" type="ORF">DZF91_11260</name>
</gene>
<dbReference type="EMBL" id="QURH01000202">
    <property type="protein sequence ID" value="RFU41550.1"/>
    <property type="molecule type" value="Genomic_DNA"/>
</dbReference>
<comment type="caution">
    <text evidence="2">The sequence shown here is derived from an EMBL/GenBank/DDBJ whole genome shotgun (WGS) entry which is preliminary data.</text>
</comment>